<dbReference type="InParanoid" id="A0A1Q5PUA0"/>
<evidence type="ECO:0000313" key="2">
    <source>
        <dbReference type="Proteomes" id="UP000185612"/>
    </source>
</evidence>
<accession>A0A1Q5PUA0</accession>
<name>A0A1Q5PUA0_9ACTO</name>
<proteinExistence type="predicted"/>
<gene>
    <name evidence="1" type="ORF">BSZ40_10020</name>
</gene>
<evidence type="ECO:0000313" key="1">
    <source>
        <dbReference type="EMBL" id="OKL50960.1"/>
    </source>
</evidence>
<dbReference type="STRING" id="52770.BSZ40_10020"/>
<keyword evidence="2" id="KW-1185">Reference proteome</keyword>
<dbReference type="EMBL" id="MQVS01000012">
    <property type="protein sequence ID" value="OKL50960.1"/>
    <property type="molecule type" value="Genomic_DNA"/>
</dbReference>
<reference evidence="2" key="1">
    <citation type="submission" date="2016-12" db="EMBL/GenBank/DDBJ databases">
        <authorList>
            <person name="Meng X."/>
        </authorList>
    </citation>
    <scope>NUCLEOTIDE SEQUENCE [LARGE SCALE GENOMIC DNA]</scope>
    <source>
        <strain evidence="2">DSM 20732</strain>
    </source>
</reference>
<organism evidence="1 2">
    <name type="scientific">Buchananella hordeovulneris</name>
    <dbReference type="NCBI Taxonomy" id="52770"/>
    <lineage>
        <taxon>Bacteria</taxon>
        <taxon>Bacillati</taxon>
        <taxon>Actinomycetota</taxon>
        <taxon>Actinomycetes</taxon>
        <taxon>Actinomycetales</taxon>
        <taxon>Actinomycetaceae</taxon>
        <taxon>Buchananella</taxon>
    </lineage>
</organism>
<dbReference type="Proteomes" id="UP000185612">
    <property type="component" value="Unassembled WGS sequence"/>
</dbReference>
<dbReference type="RefSeq" id="WP_073825953.1">
    <property type="nucleotide sequence ID" value="NZ_MQVS01000012.1"/>
</dbReference>
<sequence>MQIRLHACAAEAQAATRLARAVQAGWDSVAPATWEISSSVVAPQVRDKQFTGITLQAPPLPAELATTTDLVLVVVANLDHRAGGAADPTPVTQFAAAAAELAVPCLVLAGRSEVVRREYADIPLTHVVALASDAETGNNGVVPDVEPAQAHRAAARLARTWAT</sequence>
<dbReference type="AlphaFoldDB" id="A0A1Q5PUA0"/>
<protein>
    <submittedName>
        <fullName evidence="1">Uncharacterized protein</fullName>
    </submittedName>
</protein>
<comment type="caution">
    <text evidence="1">The sequence shown here is derived from an EMBL/GenBank/DDBJ whole genome shotgun (WGS) entry which is preliminary data.</text>
</comment>